<dbReference type="STRING" id="312017.Q22ZC0"/>
<dbReference type="PROSITE" id="PS00690">
    <property type="entry name" value="DEAH_ATP_HELICASE"/>
    <property type="match status" value="1"/>
</dbReference>
<dbReference type="InterPro" id="IPR014001">
    <property type="entry name" value="Helicase_ATP-bd"/>
</dbReference>
<name>Q22ZC0_TETTS</name>
<dbReference type="GO" id="GO:0071013">
    <property type="term" value="C:catalytic step 2 spliceosome"/>
    <property type="evidence" value="ECO:0007669"/>
    <property type="project" value="TreeGrafter"/>
</dbReference>
<dbReference type="SMART" id="SM00487">
    <property type="entry name" value="DEXDc"/>
    <property type="match status" value="1"/>
</dbReference>
<dbReference type="PROSITE" id="PS51192">
    <property type="entry name" value="HELICASE_ATP_BIND_1"/>
    <property type="match status" value="1"/>
</dbReference>
<evidence type="ECO:0000256" key="3">
    <source>
        <dbReference type="ARBA" id="ARBA00022741"/>
    </source>
</evidence>
<keyword evidence="12" id="KW-1185">Reference proteome</keyword>
<dbReference type="GO" id="GO:0016787">
    <property type="term" value="F:hydrolase activity"/>
    <property type="evidence" value="ECO:0007669"/>
    <property type="project" value="UniProtKB-KW"/>
</dbReference>
<keyword evidence="6" id="KW-0067">ATP-binding</keyword>
<dbReference type="EC" id="3.6.4.13" evidence="1"/>
<dbReference type="GO" id="GO:0000390">
    <property type="term" value="P:spliceosomal complex disassembly"/>
    <property type="evidence" value="ECO:0007669"/>
    <property type="project" value="TreeGrafter"/>
</dbReference>
<dbReference type="Pfam" id="PF04408">
    <property type="entry name" value="WHD_HA2"/>
    <property type="match status" value="1"/>
</dbReference>
<dbReference type="EMBL" id="GG662798">
    <property type="protein sequence ID" value="EAR90401.1"/>
    <property type="molecule type" value="Genomic_DNA"/>
</dbReference>
<dbReference type="InterPro" id="IPR027417">
    <property type="entry name" value="P-loop_NTPase"/>
</dbReference>
<evidence type="ECO:0000313" key="12">
    <source>
        <dbReference type="Proteomes" id="UP000009168"/>
    </source>
</evidence>
<dbReference type="CDD" id="cd17917">
    <property type="entry name" value="DEXHc_RHA-like"/>
    <property type="match status" value="1"/>
</dbReference>
<dbReference type="InterPro" id="IPR011709">
    <property type="entry name" value="DEAD-box_helicase_OB_fold"/>
</dbReference>
<dbReference type="HOGENOM" id="CLU_001832_5_11_1"/>
<evidence type="ECO:0000256" key="8">
    <source>
        <dbReference type="ARBA" id="ARBA00047984"/>
    </source>
</evidence>
<organism evidence="11 12">
    <name type="scientific">Tetrahymena thermophila (strain SB210)</name>
    <dbReference type="NCBI Taxonomy" id="312017"/>
    <lineage>
        <taxon>Eukaryota</taxon>
        <taxon>Sar</taxon>
        <taxon>Alveolata</taxon>
        <taxon>Ciliophora</taxon>
        <taxon>Intramacronucleata</taxon>
        <taxon>Oligohymenophorea</taxon>
        <taxon>Hymenostomatida</taxon>
        <taxon>Tetrahymenina</taxon>
        <taxon>Tetrahymenidae</taxon>
        <taxon>Tetrahymena</taxon>
    </lineage>
</organism>
<dbReference type="OrthoDB" id="10253254at2759"/>
<dbReference type="RefSeq" id="XP_001010646.1">
    <property type="nucleotide sequence ID" value="XM_001010646.1"/>
</dbReference>
<dbReference type="OMA" id="APVHDFV"/>
<proteinExistence type="predicted"/>
<dbReference type="FunFam" id="3.40.50.300:FF:000615">
    <property type="entry name" value="pre-mRNA-splicing factor ATP-dependent RNA helicase DEAH7"/>
    <property type="match status" value="1"/>
</dbReference>
<dbReference type="Pfam" id="PF07717">
    <property type="entry name" value="OB_NTP_bind"/>
    <property type="match status" value="1"/>
</dbReference>
<dbReference type="InterPro" id="IPR042035">
    <property type="entry name" value="DEAH_win-hel_dom"/>
</dbReference>
<dbReference type="InterPro" id="IPR002464">
    <property type="entry name" value="DNA/RNA_helicase_DEAH_CS"/>
</dbReference>
<dbReference type="SMART" id="SM00847">
    <property type="entry name" value="HA2"/>
    <property type="match status" value="1"/>
</dbReference>
<keyword evidence="4" id="KW-0378">Hydrolase</keyword>
<keyword evidence="2" id="KW-0507">mRNA processing</keyword>
<dbReference type="Gene3D" id="3.40.50.300">
    <property type="entry name" value="P-loop containing nucleotide triphosphate hydrolases"/>
    <property type="match status" value="2"/>
</dbReference>
<dbReference type="CDD" id="cd18791">
    <property type="entry name" value="SF2_C_RHA"/>
    <property type="match status" value="1"/>
</dbReference>
<dbReference type="GO" id="GO:0005524">
    <property type="term" value="F:ATP binding"/>
    <property type="evidence" value="ECO:0007669"/>
    <property type="project" value="UniProtKB-KW"/>
</dbReference>
<feature type="domain" description="Helicase ATP-binding" evidence="9">
    <location>
        <begin position="51"/>
        <end position="215"/>
    </location>
</feature>
<evidence type="ECO:0000259" key="10">
    <source>
        <dbReference type="PROSITE" id="PS51194"/>
    </source>
</evidence>
<feature type="domain" description="Helicase C-terminal" evidence="10">
    <location>
        <begin position="240"/>
        <end position="412"/>
    </location>
</feature>
<dbReference type="eggNOG" id="KOG0922">
    <property type="taxonomic scope" value="Eukaryota"/>
</dbReference>
<dbReference type="PANTHER" id="PTHR18934:SF85">
    <property type="entry name" value="ATP-DEPENDENT RNA HELICASE DHX8"/>
    <property type="match status" value="1"/>
</dbReference>
<dbReference type="GO" id="GO:0003723">
    <property type="term" value="F:RNA binding"/>
    <property type="evidence" value="ECO:0007669"/>
    <property type="project" value="TreeGrafter"/>
</dbReference>
<dbReference type="Gene3D" id="1.10.10.2130">
    <property type="entry name" value="DEAH helicase family, winged-helix domain"/>
    <property type="match status" value="1"/>
</dbReference>
<evidence type="ECO:0000313" key="11">
    <source>
        <dbReference type="EMBL" id="EAR90401.1"/>
    </source>
</evidence>
<reference evidence="12" key="1">
    <citation type="journal article" date="2006" name="PLoS Biol.">
        <title>Macronuclear genome sequence of the ciliate Tetrahymena thermophila, a model eukaryote.</title>
        <authorList>
            <person name="Eisen J.A."/>
            <person name="Coyne R.S."/>
            <person name="Wu M."/>
            <person name="Wu D."/>
            <person name="Thiagarajan M."/>
            <person name="Wortman J.R."/>
            <person name="Badger J.H."/>
            <person name="Ren Q."/>
            <person name="Amedeo P."/>
            <person name="Jones K.M."/>
            <person name="Tallon L.J."/>
            <person name="Delcher A.L."/>
            <person name="Salzberg S.L."/>
            <person name="Silva J.C."/>
            <person name="Haas B.J."/>
            <person name="Majoros W.H."/>
            <person name="Farzad M."/>
            <person name="Carlton J.M."/>
            <person name="Smith R.K. Jr."/>
            <person name="Garg J."/>
            <person name="Pearlman R.E."/>
            <person name="Karrer K.M."/>
            <person name="Sun L."/>
            <person name="Manning G."/>
            <person name="Elde N.C."/>
            <person name="Turkewitz A.P."/>
            <person name="Asai D.J."/>
            <person name="Wilkes D.E."/>
            <person name="Wang Y."/>
            <person name="Cai H."/>
            <person name="Collins K."/>
            <person name="Stewart B.A."/>
            <person name="Lee S.R."/>
            <person name="Wilamowska K."/>
            <person name="Weinberg Z."/>
            <person name="Ruzzo W.L."/>
            <person name="Wloga D."/>
            <person name="Gaertig J."/>
            <person name="Frankel J."/>
            <person name="Tsao C.-C."/>
            <person name="Gorovsky M.A."/>
            <person name="Keeling P.J."/>
            <person name="Waller R.F."/>
            <person name="Patron N.J."/>
            <person name="Cherry J.M."/>
            <person name="Stover N.A."/>
            <person name="Krieger C.J."/>
            <person name="del Toro C."/>
            <person name="Ryder H.F."/>
            <person name="Williamson S.C."/>
            <person name="Barbeau R.A."/>
            <person name="Hamilton E.P."/>
            <person name="Orias E."/>
        </authorList>
    </citation>
    <scope>NUCLEOTIDE SEQUENCE [LARGE SCALE GENOMIC DNA]</scope>
    <source>
        <strain evidence="12">SB210</strain>
    </source>
</reference>
<dbReference type="PROSITE" id="PS51194">
    <property type="entry name" value="HELICASE_CTER"/>
    <property type="match status" value="1"/>
</dbReference>
<comment type="catalytic activity">
    <reaction evidence="8">
        <text>ATP + H2O = ADP + phosphate + H(+)</text>
        <dbReference type="Rhea" id="RHEA:13065"/>
        <dbReference type="ChEBI" id="CHEBI:15377"/>
        <dbReference type="ChEBI" id="CHEBI:15378"/>
        <dbReference type="ChEBI" id="CHEBI:30616"/>
        <dbReference type="ChEBI" id="CHEBI:43474"/>
        <dbReference type="ChEBI" id="CHEBI:456216"/>
        <dbReference type="EC" id="3.6.4.13"/>
    </reaction>
</comment>
<keyword evidence="7" id="KW-0508">mRNA splicing</keyword>
<accession>Q22ZC0</accession>
<dbReference type="Pfam" id="PF00271">
    <property type="entry name" value="Helicase_C"/>
    <property type="match status" value="1"/>
</dbReference>
<dbReference type="Proteomes" id="UP000009168">
    <property type="component" value="Unassembled WGS sequence"/>
</dbReference>
<evidence type="ECO:0000256" key="4">
    <source>
        <dbReference type="ARBA" id="ARBA00022801"/>
    </source>
</evidence>
<protein>
    <recommendedName>
        <fullName evidence="1">RNA helicase</fullName>
        <ecNumber evidence="1">3.6.4.13</ecNumber>
    </recommendedName>
</protein>
<dbReference type="AlphaFoldDB" id="Q22ZC0"/>
<dbReference type="FunFam" id="3.40.50.300:FF:000007">
    <property type="entry name" value="Pre-mRNA-splicing factor ATP-dependent RNA helicase"/>
    <property type="match status" value="1"/>
</dbReference>
<dbReference type="InterPro" id="IPR007502">
    <property type="entry name" value="Helicase-assoc_dom"/>
</dbReference>
<evidence type="ECO:0000256" key="2">
    <source>
        <dbReference type="ARBA" id="ARBA00022664"/>
    </source>
</evidence>
<dbReference type="SUPFAM" id="SSF52540">
    <property type="entry name" value="P-loop containing nucleoside triphosphate hydrolases"/>
    <property type="match status" value="1"/>
</dbReference>
<keyword evidence="5 11" id="KW-0347">Helicase</keyword>
<dbReference type="Pfam" id="PF00270">
    <property type="entry name" value="DEAD"/>
    <property type="match status" value="1"/>
</dbReference>
<evidence type="ECO:0000259" key="9">
    <source>
        <dbReference type="PROSITE" id="PS51192"/>
    </source>
</evidence>
<dbReference type="GO" id="GO:0003724">
    <property type="term" value="F:RNA helicase activity"/>
    <property type="evidence" value="ECO:0007669"/>
    <property type="project" value="UniProtKB-EC"/>
</dbReference>
<dbReference type="KEGG" id="tet:TTHERM_00112510"/>
<evidence type="ECO:0000256" key="1">
    <source>
        <dbReference type="ARBA" id="ARBA00012552"/>
    </source>
</evidence>
<dbReference type="GeneID" id="7824223"/>
<sequence>MEIEKSQSPNKSTVQQQILVEKNKNGNLGLFNKLQKERKNLPIFKHRQGLLDKIKSNQISVIAGETGCGKTTQIPQYLIEEGLNKNRMIAVTQPRRVAAITIAQRVAQEMNTTVGNKVGYSVRFEEAVDKNNTKLLYMTDGMLLRETIVDPNLSRFSIIVIDEAHERTINSDLLISLLKQLSERRKDLKIIIMSATIETEKFANFFETENIIYLEGRCHPIEVFYSKKPHADYLDAALNTILQIHFEEQDGDILCFLVGQEDIEDMQQMLEEKIELFPKEAKKLNICTLYAALPSHLQLLAFEKSQEGERKVVLSTNIAETSVTIDGIKYVVDPGLVKTRKYNPNKLIEMLLVVPVSKSSAMQRAGRAGRQSAGKCFRLYTKYTHDTLAEFMLPEILRSNLSTVILQMKAIGIKDVKGFQFIDRPHEDQFIESIENLQQMNALDANENITLHGKEMAELPLEPIYAHFMLVAFATNPNSISVVLSAISLMQVENLFFIPKGAKISLLDVLLRFQLGNSDQLTKVNMLHQYYLAKNKKSFCKENFINQKNIKKALEVRQQLENYFLDILKKRSKKNQKQNQANIQQQSEEQQIQEELAKGNTLKKLQEEHKTAIQQEINTEEFISCIAKGLSVKAAKLNNDGTYTIIRSNIQAYIHPESLLFYSKPKPDYIIFNEVVSTIKTYLRDITEISFSDFKEISK</sequence>
<dbReference type="InterPro" id="IPR048333">
    <property type="entry name" value="HA2_WH"/>
</dbReference>
<dbReference type="InParanoid" id="Q22ZC0"/>
<dbReference type="InterPro" id="IPR011545">
    <property type="entry name" value="DEAD/DEAH_box_helicase_dom"/>
</dbReference>
<keyword evidence="3" id="KW-0547">Nucleotide-binding</keyword>
<dbReference type="SMART" id="SM00490">
    <property type="entry name" value="HELICc"/>
    <property type="match status" value="1"/>
</dbReference>
<gene>
    <name evidence="11" type="ORF">TTHERM_00112510</name>
</gene>
<evidence type="ECO:0000256" key="5">
    <source>
        <dbReference type="ARBA" id="ARBA00022806"/>
    </source>
</evidence>
<evidence type="ECO:0000256" key="7">
    <source>
        <dbReference type="ARBA" id="ARBA00023187"/>
    </source>
</evidence>
<dbReference type="PANTHER" id="PTHR18934">
    <property type="entry name" value="ATP-DEPENDENT RNA HELICASE"/>
    <property type="match status" value="1"/>
</dbReference>
<dbReference type="InterPro" id="IPR001650">
    <property type="entry name" value="Helicase_C-like"/>
</dbReference>
<evidence type="ECO:0000256" key="6">
    <source>
        <dbReference type="ARBA" id="ARBA00022840"/>
    </source>
</evidence>